<dbReference type="PROSITE" id="PS51416">
    <property type="entry name" value="MIB_HERC2"/>
    <property type="match status" value="1"/>
</dbReference>
<feature type="compositionally biased region" description="Acidic residues" evidence="1">
    <location>
        <begin position="170"/>
        <end position="182"/>
    </location>
</feature>
<dbReference type="Gene3D" id="2.30.30.40">
    <property type="entry name" value="SH3 Domains"/>
    <property type="match status" value="1"/>
</dbReference>
<proteinExistence type="predicted"/>
<dbReference type="EMBL" id="HACG01044519">
    <property type="protein sequence ID" value="CEK91384.1"/>
    <property type="molecule type" value="Transcribed_RNA"/>
</dbReference>
<dbReference type="SUPFAM" id="SSF159034">
    <property type="entry name" value="Mib/herc2 domain-like"/>
    <property type="match status" value="1"/>
</dbReference>
<dbReference type="GO" id="GO:0016567">
    <property type="term" value="P:protein ubiquitination"/>
    <property type="evidence" value="ECO:0007669"/>
    <property type="project" value="InterPro"/>
</dbReference>
<dbReference type="FunFam" id="2.30.30.40:FF:000074">
    <property type="entry name" value="E3 ubiquitin-protein ligase HERC2 isoform X1"/>
    <property type="match status" value="1"/>
</dbReference>
<sequence length="769" mass="83610">NPSAPNTSSGKERLSLGALPSSRFILATLGLLVAEHYSNSLSLLLNSGVLALTQSILRLAGPDPDISVADNCSTIITIPEEQFHKKTTMSMPMAGPELAAMMKVGTRVMRGVDWKWGDQDGPPPSLGHVIGELGEDGWIRVQWDTGSTNSYRMGKEGKYDLKLAQMPEVTDNDDDDDEEEDSQSERSQCQSKHPTSLIRRSTLGFLSTLSLCAGIHAENAQPEAVASLCGLMLSIVDAGCNYGPNTNSAMAHIASQQHMKWCTLGFVRSMATSAIMCQALSSPRWMSLLLKILEEDHNSKYSKNVYRQMLILKLLRTVLPAWDHYSDNGRVLEIVRRLFSFLGTILMGCATDMTLTPSLEEEKKHYVPVSMTATYTSTMAEEVIALLRRLHVLSVWNSAINKCIASQLPNIVALLAEKRTHHIEAEGEISQTALMMAALAVIGGVDSRLRLGSLVRHEEHGLGTVSSITSKGKLQVRFNSGKAFLCRLSELTGIPLMDFHVEKMPLTEDTLTNWAMLCSLACAAVRTDRDKDTTPRAPLATSTGSIDSLGNHLTFKELRKQYIRLCLLGAMAKLFSHQDVLRHILSQTIPSETHHVEASLTVDEDADGDVPGRVTLLQQLLITVTQPSPLKAVFTVEEMEAAALAACQQLTAELGQHPSDMLNDDSSDEEDAHDFVNMPPIPTLSAAVGTTGSVSGASNLLSGYLPPPQSTIVSRLQKLKKIKPTQSLASPIVIQIVEMGFTRKRVETALKSLGAGLLSGVETPTVEAV</sequence>
<feature type="non-terminal residue" evidence="3">
    <location>
        <position position="769"/>
    </location>
</feature>
<protein>
    <recommendedName>
        <fullName evidence="2">MIB/HERC2 domain-containing protein</fullName>
    </recommendedName>
</protein>
<dbReference type="InterPro" id="IPR010606">
    <property type="entry name" value="Mib_Herc2"/>
</dbReference>
<feature type="domain" description="MIB/HERC2" evidence="2">
    <location>
        <begin position="94"/>
        <end position="167"/>
    </location>
</feature>
<name>A0A0B7BDJ7_9EUPU</name>
<accession>A0A0B7BDJ7</accession>
<dbReference type="GO" id="GO:0046872">
    <property type="term" value="F:metal ion binding"/>
    <property type="evidence" value="ECO:0007669"/>
    <property type="project" value="InterPro"/>
</dbReference>
<dbReference type="GO" id="GO:0004842">
    <property type="term" value="F:ubiquitin-protein transferase activity"/>
    <property type="evidence" value="ECO:0007669"/>
    <property type="project" value="InterPro"/>
</dbReference>
<evidence type="ECO:0000256" key="1">
    <source>
        <dbReference type="SAM" id="MobiDB-lite"/>
    </source>
</evidence>
<feature type="region of interest" description="Disordered" evidence="1">
    <location>
        <begin position="162"/>
        <end position="195"/>
    </location>
</feature>
<dbReference type="AlphaFoldDB" id="A0A0B7BDJ7"/>
<gene>
    <name evidence="3" type="primary">ORF182670</name>
</gene>
<reference evidence="3" key="1">
    <citation type="submission" date="2014-12" db="EMBL/GenBank/DDBJ databases">
        <title>Insight into the proteome of Arion vulgaris.</title>
        <authorList>
            <person name="Aradska J."/>
            <person name="Bulat T."/>
            <person name="Smidak R."/>
            <person name="Sarate P."/>
            <person name="Gangsoo J."/>
            <person name="Sialana F."/>
            <person name="Bilban M."/>
            <person name="Lubec G."/>
        </authorList>
    </citation>
    <scope>NUCLEOTIDE SEQUENCE</scope>
    <source>
        <tissue evidence="3">Skin</tissue>
    </source>
</reference>
<evidence type="ECO:0000259" key="2">
    <source>
        <dbReference type="PROSITE" id="PS51416"/>
    </source>
</evidence>
<feature type="compositionally biased region" description="Polar residues" evidence="1">
    <location>
        <begin position="185"/>
        <end position="194"/>
    </location>
</feature>
<organism evidence="3">
    <name type="scientific">Arion vulgaris</name>
    <dbReference type="NCBI Taxonomy" id="1028688"/>
    <lineage>
        <taxon>Eukaryota</taxon>
        <taxon>Metazoa</taxon>
        <taxon>Spiralia</taxon>
        <taxon>Lophotrochozoa</taxon>
        <taxon>Mollusca</taxon>
        <taxon>Gastropoda</taxon>
        <taxon>Heterobranchia</taxon>
        <taxon>Euthyneura</taxon>
        <taxon>Panpulmonata</taxon>
        <taxon>Eupulmonata</taxon>
        <taxon>Stylommatophora</taxon>
        <taxon>Helicina</taxon>
        <taxon>Arionoidea</taxon>
        <taxon>Arionidae</taxon>
        <taxon>Arion</taxon>
    </lineage>
</organism>
<evidence type="ECO:0000313" key="3">
    <source>
        <dbReference type="EMBL" id="CEK91384.1"/>
    </source>
</evidence>
<dbReference type="InterPro" id="IPR037252">
    <property type="entry name" value="Mib_Herc2_sf"/>
</dbReference>
<feature type="non-terminal residue" evidence="3">
    <location>
        <position position="1"/>
    </location>
</feature>
<dbReference type="Pfam" id="PF06701">
    <property type="entry name" value="MIB_HERC2"/>
    <property type="match status" value="1"/>
</dbReference>